<dbReference type="Proteomes" id="UP000265520">
    <property type="component" value="Unassembled WGS sequence"/>
</dbReference>
<evidence type="ECO:0000313" key="1">
    <source>
        <dbReference type="EMBL" id="MCI90358.1"/>
    </source>
</evidence>
<protein>
    <submittedName>
        <fullName evidence="1">Uncharacterized protein</fullName>
    </submittedName>
</protein>
<evidence type="ECO:0000313" key="2">
    <source>
        <dbReference type="Proteomes" id="UP000265520"/>
    </source>
</evidence>
<keyword evidence="2" id="KW-1185">Reference proteome</keyword>
<organism evidence="1 2">
    <name type="scientific">Trifolium medium</name>
    <dbReference type="NCBI Taxonomy" id="97028"/>
    <lineage>
        <taxon>Eukaryota</taxon>
        <taxon>Viridiplantae</taxon>
        <taxon>Streptophyta</taxon>
        <taxon>Embryophyta</taxon>
        <taxon>Tracheophyta</taxon>
        <taxon>Spermatophyta</taxon>
        <taxon>Magnoliopsida</taxon>
        <taxon>eudicotyledons</taxon>
        <taxon>Gunneridae</taxon>
        <taxon>Pentapetalae</taxon>
        <taxon>rosids</taxon>
        <taxon>fabids</taxon>
        <taxon>Fabales</taxon>
        <taxon>Fabaceae</taxon>
        <taxon>Papilionoideae</taxon>
        <taxon>50 kb inversion clade</taxon>
        <taxon>NPAAA clade</taxon>
        <taxon>Hologalegina</taxon>
        <taxon>IRL clade</taxon>
        <taxon>Trifolieae</taxon>
        <taxon>Trifolium</taxon>
    </lineage>
</organism>
<reference evidence="1 2" key="1">
    <citation type="journal article" date="2018" name="Front. Plant Sci.">
        <title>Red Clover (Trifolium pratense) and Zigzag Clover (T. medium) - A Picture of Genomic Similarities and Differences.</title>
        <authorList>
            <person name="Dluhosova J."/>
            <person name="Istvanek J."/>
            <person name="Nedelnik J."/>
            <person name="Repkova J."/>
        </authorList>
    </citation>
    <scope>NUCLEOTIDE SEQUENCE [LARGE SCALE GENOMIC DNA]</scope>
    <source>
        <strain evidence="2">cv. 10/8</strain>
        <tissue evidence="1">Leaf</tissue>
    </source>
</reference>
<accession>A0A392VPM2</accession>
<dbReference type="EMBL" id="LXQA011242431">
    <property type="protein sequence ID" value="MCI90358.1"/>
    <property type="molecule type" value="Genomic_DNA"/>
</dbReference>
<proteinExistence type="predicted"/>
<dbReference type="AlphaFoldDB" id="A0A392VPM2"/>
<comment type="caution">
    <text evidence="1">The sequence shown here is derived from an EMBL/GenBank/DDBJ whole genome shotgun (WGS) entry which is preliminary data.</text>
</comment>
<name>A0A392VPM2_9FABA</name>
<sequence length="56" mass="6474">MVSERYPRDEDCTSAYGSENCEEDLVKDDDSISVFAIMENRDPEIVFGNFHQELNL</sequence>
<feature type="non-terminal residue" evidence="1">
    <location>
        <position position="56"/>
    </location>
</feature>